<evidence type="ECO:0008006" key="3">
    <source>
        <dbReference type="Google" id="ProtNLM"/>
    </source>
</evidence>
<evidence type="ECO:0000313" key="2">
    <source>
        <dbReference type="Proteomes" id="UP000247702"/>
    </source>
</evidence>
<organism evidence="1 2">
    <name type="scientific">Rhizophagus clarus</name>
    <dbReference type="NCBI Taxonomy" id="94130"/>
    <lineage>
        <taxon>Eukaryota</taxon>
        <taxon>Fungi</taxon>
        <taxon>Fungi incertae sedis</taxon>
        <taxon>Mucoromycota</taxon>
        <taxon>Glomeromycotina</taxon>
        <taxon>Glomeromycetes</taxon>
        <taxon>Glomerales</taxon>
        <taxon>Glomeraceae</taxon>
        <taxon>Rhizophagus</taxon>
    </lineage>
</organism>
<dbReference type="Gene3D" id="3.60.10.10">
    <property type="entry name" value="Endonuclease/exonuclease/phosphatase"/>
    <property type="match status" value="1"/>
</dbReference>
<comment type="caution">
    <text evidence="1">The sequence shown here is derived from an EMBL/GenBank/DDBJ whole genome shotgun (WGS) entry which is preliminary data.</text>
</comment>
<evidence type="ECO:0000313" key="1">
    <source>
        <dbReference type="EMBL" id="GBB93878.1"/>
    </source>
</evidence>
<reference evidence="1 2" key="1">
    <citation type="submission" date="2017-11" db="EMBL/GenBank/DDBJ databases">
        <title>The genome of Rhizophagus clarus HR1 reveals common genetic basis of auxotrophy among arbuscular mycorrhizal fungi.</title>
        <authorList>
            <person name="Kobayashi Y."/>
        </authorList>
    </citation>
    <scope>NUCLEOTIDE SEQUENCE [LARGE SCALE GENOMIC DNA]</scope>
    <source>
        <strain evidence="1 2">HR1</strain>
    </source>
</reference>
<dbReference type="InterPro" id="IPR036691">
    <property type="entry name" value="Endo/exonu/phosph_ase_sf"/>
</dbReference>
<proteinExistence type="predicted"/>
<dbReference type="Proteomes" id="UP000247702">
    <property type="component" value="Unassembled WGS sequence"/>
</dbReference>
<keyword evidence="2" id="KW-1185">Reference proteome</keyword>
<dbReference type="SUPFAM" id="SSF56219">
    <property type="entry name" value="DNase I-like"/>
    <property type="match status" value="1"/>
</dbReference>
<sequence length="222" mass="26661">MRVQYTNTDCLQHSTEIYRHNSNIENDNKINLKFMGHNINGLEQDNSKPNLLVEYCSNKGTNIIGICETNRNRKQEELWNKNNLEYTSFWTNKDNKKKGSGVCIIINKKWEKHIRKINKIDAYYIESCDYNITFVEISFTDIIVTNNRGGRRAERSLTRILYDYENTTNEQWNEYKRHFNSLLEKHNAYSYIEIHRQNEDMLNKLWDIIWGLCNRKCKFNIN</sequence>
<dbReference type="EMBL" id="BEXD01001386">
    <property type="protein sequence ID" value="GBB93878.1"/>
    <property type="molecule type" value="Genomic_DNA"/>
</dbReference>
<gene>
    <name evidence="1" type="ORF">RclHR1_22450001</name>
</gene>
<name>A0A2Z6RP23_9GLOM</name>
<dbReference type="STRING" id="94130.A0A2Z6RP23"/>
<protein>
    <recommendedName>
        <fullName evidence="3">Endonuclease/exonuclease/phosphatase domain-containing protein</fullName>
    </recommendedName>
</protein>
<dbReference type="AlphaFoldDB" id="A0A2Z6RP23"/>
<accession>A0A2Z6RP23</accession>